<keyword evidence="7 8" id="KW-0342">GTP-binding</keyword>
<dbReference type="NCBIfam" id="NF008955">
    <property type="entry name" value="PRK12297.1"/>
    <property type="match status" value="1"/>
</dbReference>
<dbReference type="InterPro" id="IPR031167">
    <property type="entry name" value="G_OBG"/>
</dbReference>
<comment type="similarity">
    <text evidence="1 8">Belongs to the TRAFAC class OBG-HflX-like GTPase superfamily. OBG GTPase family.</text>
</comment>
<dbReference type="Gene3D" id="2.70.210.12">
    <property type="entry name" value="GTP1/OBG domain"/>
    <property type="match status" value="1"/>
</dbReference>
<dbReference type="Proteomes" id="UP000298685">
    <property type="component" value="Chromosome"/>
</dbReference>
<evidence type="ECO:0000256" key="8">
    <source>
        <dbReference type="HAMAP-Rule" id="MF_01454"/>
    </source>
</evidence>
<dbReference type="PANTHER" id="PTHR11702">
    <property type="entry name" value="DEVELOPMENTALLY REGULATED GTP-BINDING PROTEIN-RELATED"/>
    <property type="match status" value="1"/>
</dbReference>
<dbReference type="OrthoDB" id="9807318at2"/>
<dbReference type="HAMAP" id="MF_01454">
    <property type="entry name" value="GTPase_Obg"/>
    <property type="match status" value="1"/>
</dbReference>
<sequence>MKFIDQIEIQVTAGNGGDGCIHFRREKFEPKGGPDGGNGGNGGNIWIQTHQNINTLIDYRFKKSIFAENGQSGQSKNKSGKKGSDKIIYVPCGTRVINNLTNEIIADLIYINQKILIAKGGKKGVGNTRFKSSVNRTPYYKTKGTTGETLYLKLELILIADVGIIGIPNSGKSTLVRSITKAKPKIDTYPFTTLIPTLGTVTFDNKDSFIVADIPGLIHGASKGIGLGIKFLQHIKRCQILLQLIDFTDNIPQIIQNIHIIETELKQYSNNIFNKPIWFIFNKIDKYNTKDIIKKIFSIKNKIQIKRKIFFISAKKKIGTKKLCKLLLKYLKKK</sequence>
<gene>
    <name evidence="11" type="primary">obgE</name>
    <name evidence="8" type="synonym">obg</name>
    <name evidence="11" type="ORF">D9V78_01330</name>
</gene>
<dbReference type="NCBIfam" id="TIGR02729">
    <property type="entry name" value="Obg_CgtA"/>
    <property type="match status" value="1"/>
</dbReference>
<keyword evidence="2 8" id="KW-0963">Cytoplasm</keyword>
<dbReference type="EC" id="3.6.5.-" evidence="8"/>
<feature type="binding site" evidence="8">
    <location>
        <position position="173"/>
    </location>
    <ligand>
        <name>Mg(2+)</name>
        <dbReference type="ChEBI" id="CHEBI:18420"/>
    </ligand>
</feature>
<evidence type="ECO:0000256" key="5">
    <source>
        <dbReference type="ARBA" id="ARBA00022801"/>
    </source>
</evidence>
<comment type="subcellular location">
    <subcellularLocation>
        <location evidence="8">Cytoplasm</location>
    </subcellularLocation>
</comment>
<dbReference type="SUPFAM" id="SSF82051">
    <property type="entry name" value="Obg GTP-binding protein N-terminal domain"/>
    <property type="match status" value="1"/>
</dbReference>
<dbReference type="InterPro" id="IPR006169">
    <property type="entry name" value="GTP1_OBG_dom"/>
</dbReference>
<dbReference type="Gene3D" id="3.40.50.300">
    <property type="entry name" value="P-loop containing nucleotide triphosphate hydrolases"/>
    <property type="match status" value="1"/>
</dbReference>
<feature type="binding site" evidence="8">
    <location>
        <begin position="166"/>
        <end position="173"/>
    </location>
    <ligand>
        <name>GTP</name>
        <dbReference type="ChEBI" id="CHEBI:37565"/>
    </ligand>
</feature>
<keyword evidence="3 8" id="KW-0479">Metal-binding</keyword>
<dbReference type="PROSITE" id="PS51710">
    <property type="entry name" value="G_OBG"/>
    <property type="match status" value="1"/>
</dbReference>
<dbReference type="CDD" id="cd01898">
    <property type="entry name" value="Obg"/>
    <property type="match status" value="1"/>
</dbReference>
<feature type="domain" description="Obg" evidence="10">
    <location>
        <begin position="1"/>
        <end position="159"/>
    </location>
</feature>
<evidence type="ECO:0000259" key="9">
    <source>
        <dbReference type="PROSITE" id="PS51710"/>
    </source>
</evidence>
<dbReference type="AlphaFoldDB" id="A0A4D6YA55"/>
<feature type="binding site" evidence="8">
    <location>
        <begin position="282"/>
        <end position="285"/>
    </location>
    <ligand>
        <name>GTP</name>
        <dbReference type="ChEBI" id="CHEBI:37565"/>
    </ligand>
</feature>
<dbReference type="InterPro" id="IPR027417">
    <property type="entry name" value="P-loop_NTPase"/>
</dbReference>
<comment type="function">
    <text evidence="8">An essential GTPase which binds GTP, GDP and possibly (p)ppGpp with moderate affinity, with high nucleotide exchange rates and a fairly low GTP hydrolysis rate. Plays a role in control of the cell cycle, stress response, ribosome biogenesis and in those bacteria that undergo differentiation, in morphogenesis control.</text>
</comment>
<dbReference type="FunFam" id="2.70.210.12:FF:000001">
    <property type="entry name" value="GTPase Obg"/>
    <property type="match status" value="1"/>
</dbReference>
<dbReference type="GO" id="GO:0043022">
    <property type="term" value="F:ribosome binding"/>
    <property type="evidence" value="ECO:0007669"/>
    <property type="project" value="UniProtKB-ARBA"/>
</dbReference>
<dbReference type="GO" id="GO:0003924">
    <property type="term" value="F:GTPase activity"/>
    <property type="evidence" value="ECO:0007669"/>
    <property type="project" value="UniProtKB-UniRule"/>
</dbReference>
<dbReference type="PRINTS" id="PR00326">
    <property type="entry name" value="GTP1OBG"/>
</dbReference>
<dbReference type="EMBL" id="CP032999">
    <property type="protein sequence ID" value="QCI26052.1"/>
    <property type="molecule type" value="Genomic_DNA"/>
</dbReference>
<evidence type="ECO:0000259" key="10">
    <source>
        <dbReference type="PROSITE" id="PS51883"/>
    </source>
</evidence>
<evidence type="ECO:0000256" key="7">
    <source>
        <dbReference type="ARBA" id="ARBA00023134"/>
    </source>
</evidence>
<accession>A0A4D6YA55</accession>
<comment type="subunit">
    <text evidence="8">Monomer.</text>
</comment>
<dbReference type="Pfam" id="PF01018">
    <property type="entry name" value="GTP1_OBG"/>
    <property type="match status" value="1"/>
</dbReference>
<dbReference type="SUPFAM" id="SSF52540">
    <property type="entry name" value="P-loop containing nucleoside triphosphate hydrolases"/>
    <property type="match status" value="1"/>
</dbReference>
<dbReference type="PROSITE" id="PS51883">
    <property type="entry name" value="OBG"/>
    <property type="match status" value="1"/>
</dbReference>
<dbReference type="GO" id="GO:0042254">
    <property type="term" value="P:ribosome biogenesis"/>
    <property type="evidence" value="ECO:0007669"/>
    <property type="project" value="UniProtKB-UniRule"/>
</dbReference>
<evidence type="ECO:0000256" key="4">
    <source>
        <dbReference type="ARBA" id="ARBA00022741"/>
    </source>
</evidence>
<dbReference type="GO" id="GO:0000287">
    <property type="term" value="F:magnesium ion binding"/>
    <property type="evidence" value="ECO:0007669"/>
    <property type="project" value="InterPro"/>
</dbReference>
<dbReference type="GO" id="GO:0005525">
    <property type="term" value="F:GTP binding"/>
    <property type="evidence" value="ECO:0007669"/>
    <property type="project" value="UniProtKB-UniRule"/>
</dbReference>
<dbReference type="PANTHER" id="PTHR11702:SF31">
    <property type="entry name" value="MITOCHONDRIAL RIBOSOME-ASSOCIATED GTPASE 2"/>
    <property type="match status" value="1"/>
</dbReference>
<dbReference type="InterPro" id="IPR036726">
    <property type="entry name" value="GTP1_OBG_dom_sf"/>
</dbReference>
<dbReference type="Pfam" id="PF01926">
    <property type="entry name" value="MMR_HSR1"/>
    <property type="match status" value="1"/>
</dbReference>
<feature type="domain" description="OBG-type G" evidence="9">
    <location>
        <begin position="160"/>
        <end position="332"/>
    </location>
</feature>
<organism evidence="11 12">
    <name type="scientific">Buchnera aphidicola</name>
    <name type="common">Sarucallis kahawaluokalani</name>
    <dbReference type="NCBI Taxonomy" id="1241878"/>
    <lineage>
        <taxon>Bacteria</taxon>
        <taxon>Pseudomonadati</taxon>
        <taxon>Pseudomonadota</taxon>
        <taxon>Gammaproteobacteria</taxon>
        <taxon>Enterobacterales</taxon>
        <taxon>Erwiniaceae</taxon>
        <taxon>Buchnera</taxon>
    </lineage>
</organism>
<dbReference type="InterPro" id="IPR006073">
    <property type="entry name" value="GTP-bd"/>
</dbReference>
<evidence type="ECO:0000313" key="12">
    <source>
        <dbReference type="Proteomes" id="UP000298685"/>
    </source>
</evidence>
<feature type="binding site" evidence="8">
    <location>
        <begin position="313"/>
        <end position="315"/>
    </location>
    <ligand>
        <name>GTP</name>
        <dbReference type="ChEBI" id="CHEBI:37565"/>
    </ligand>
</feature>
<keyword evidence="6 8" id="KW-0460">Magnesium</keyword>
<name>A0A4D6YA55_9GAMM</name>
<evidence type="ECO:0000256" key="3">
    <source>
        <dbReference type="ARBA" id="ARBA00022723"/>
    </source>
</evidence>
<proteinExistence type="inferred from homology"/>
<dbReference type="InterPro" id="IPR014100">
    <property type="entry name" value="GTP-bd_Obg/CgtA"/>
</dbReference>
<dbReference type="InterPro" id="IPR045086">
    <property type="entry name" value="OBG_GTPase"/>
</dbReference>
<feature type="binding site" evidence="8">
    <location>
        <begin position="213"/>
        <end position="216"/>
    </location>
    <ligand>
        <name>GTP</name>
        <dbReference type="ChEBI" id="CHEBI:37565"/>
    </ligand>
</feature>
<keyword evidence="5 8" id="KW-0378">Hydrolase</keyword>
<reference evidence="11 12" key="1">
    <citation type="submission" date="2018-10" db="EMBL/GenBank/DDBJ databases">
        <title>Comparative functional genomics of the obligate endosymbiont Buchnera aphidicola.</title>
        <authorList>
            <person name="Chong R.A."/>
        </authorList>
    </citation>
    <scope>NUCLEOTIDE SEQUENCE [LARGE SCALE GENOMIC DNA]</scope>
    <source>
        <strain evidence="11 12">Ska</strain>
    </source>
</reference>
<feature type="binding site" evidence="8">
    <location>
        <position position="193"/>
    </location>
    <ligand>
        <name>Mg(2+)</name>
        <dbReference type="ChEBI" id="CHEBI:18420"/>
    </ligand>
</feature>
<evidence type="ECO:0000256" key="1">
    <source>
        <dbReference type="ARBA" id="ARBA00007699"/>
    </source>
</evidence>
<evidence type="ECO:0000256" key="2">
    <source>
        <dbReference type="ARBA" id="ARBA00022490"/>
    </source>
</evidence>
<dbReference type="NCBIfam" id="NF008956">
    <property type="entry name" value="PRK12299.1"/>
    <property type="match status" value="1"/>
</dbReference>
<feature type="binding site" evidence="8">
    <location>
        <begin position="191"/>
        <end position="195"/>
    </location>
    <ligand>
        <name>GTP</name>
        <dbReference type="ChEBI" id="CHEBI:37565"/>
    </ligand>
</feature>
<dbReference type="RefSeq" id="WP_158350674.1">
    <property type="nucleotide sequence ID" value="NZ_CP032999.1"/>
</dbReference>
<evidence type="ECO:0000313" key="11">
    <source>
        <dbReference type="EMBL" id="QCI26052.1"/>
    </source>
</evidence>
<dbReference type="GO" id="GO:0005737">
    <property type="term" value="C:cytoplasm"/>
    <property type="evidence" value="ECO:0007669"/>
    <property type="project" value="UniProtKB-SubCell"/>
</dbReference>
<dbReference type="PIRSF" id="PIRSF002401">
    <property type="entry name" value="GTP_bd_Obg/CgtA"/>
    <property type="match status" value="1"/>
</dbReference>
<protein>
    <recommendedName>
        <fullName evidence="8">GTPase Obg</fullName>
        <ecNumber evidence="8">3.6.5.-</ecNumber>
    </recommendedName>
    <alternativeName>
        <fullName evidence="8">GTP-binding protein Obg</fullName>
    </alternativeName>
</protein>
<keyword evidence="4 8" id="KW-0547">Nucleotide-binding</keyword>
<comment type="cofactor">
    <cofactor evidence="8">
        <name>Mg(2+)</name>
        <dbReference type="ChEBI" id="CHEBI:18420"/>
    </cofactor>
</comment>
<evidence type="ECO:0000256" key="6">
    <source>
        <dbReference type="ARBA" id="ARBA00022842"/>
    </source>
</evidence>